<accession>Q4SH39</accession>
<keyword evidence="5" id="KW-0677">Repeat</keyword>
<dbReference type="Pfam" id="PF02755">
    <property type="entry name" value="RPEL"/>
    <property type="match status" value="2"/>
</dbReference>
<organism evidence="12">
    <name type="scientific">Tetraodon nigroviridis</name>
    <name type="common">Spotted green pufferfish</name>
    <name type="synonym">Chelonodon nigroviridis</name>
    <dbReference type="NCBI Taxonomy" id="99883"/>
    <lineage>
        <taxon>Eukaryota</taxon>
        <taxon>Metazoa</taxon>
        <taxon>Chordata</taxon>
        <taxon>Craniata</taxon>
        <taxon>Vertebrata</taxon>
        <taxon>Euteleostomi</taxon>
        <taxon>Actinopterygii</taxon>
        <taxon>Neopterygii</taxon>
        <taxon>Teleostei</taxon>
        <taxon>Neoteleostei</taxon>
        <taxon>Acanthomorphata</taxon>
        <taxon>Eupercaria</taxon>
        <taxon>Tetraodontiformes</taxon>
        <taxon>Tetradontoidea</taxon>
        <taxon>Tetraodontidae</taxon>
        <taxon>Tetraodon</taxon>
    </lineage>
</organism>
<dbReference type="PANTHER" id="PTHR12751">
    <property type="entry name" value="PHOSPHATASE AND ACTIN REGULATOR PHACTR"/>
    <property type="match status" value="1"/>
</dbReference>
<comment type="function">
    <text evidence="10">Regulator of protein phosphatase 1 (PP1) required for neural tube and optic fissure closure, and enteric neural crest cell (ENCCs) migration during development. Acts as an activator of PP1. During neural tube closure, localizes to the ventral neural tube and activates PP1, leading to down-regulate cell proliferation within cranial neural tissue and the neural retina. Also acts as a regulator of migration of enteric neural crest cells (ENCCs) by activating PP1, leading to repression of the integrin signaling through the rho/rock pathway.</text>
</comment>
<evidence type="ECO:0000256" key="1">
    <source>
        <dbReference type="ARBA" id="ARBA00009795"/>
    </source>
</evidence>
<evidence type="ECO:0000256" key="11">
    <source>
        <dbReference type="SAM" id="MobiDB-lite"/>
    </source>
</evidence>
<keyword evidence="4 10" id="KW-0963">Cytoplasm</keyword>
<dbReference type="EMBL" id="CAAE01014587">
    <property type="protein sequence ID" value="CAG00043.1"/>
    <property type="molecule type" value="Genomic_DNA"/>
</dbReference>
<feature type="region of interest" description="Disordered" evidence="11">
    <location>
        <begin position="1"/>
        <end position="99"/>
    </location>
</feature>
<dbReference type="Gene3D" id="6.10.140.1750">
    <property type="match status" value="1"/>
</dbReference>
<feature type="repeat" description="RPEL" evidence="9">
    <location>
        <begin position="149"/>
        <end position="174"/>
    </location>
</feature>
<reference evidence="12" key="1">
    <citation type="journal article" date="2004" name="Nature">
        <title>Genome duplication in the teleost fish Tetraodon nigroviridis reveals the early vertebrate proto-karyotype.</title>
        <authorList>
            <person name="Jaillon O."/>
            <person name="Aury J.-M."/>
            <person name="Brunet F."/>
            <person name="Petit J.-L."/>
            <person name="Stange-Thomann N."/>
            <person name="Mauceli E."/>
            <person name="Bouneau L."/>
            <person name="Fischer C."/>
            <person name="Ozouf-Costaz C."/>
            <person name="Bernot A."/>
            <person name="Nicaud S."/>
            <person name="Jaffe D."/>
            <person name="Fisher S."/>
            <person name="Lutfalla G."/>
            <person name="Dossat C."/>
            <person name="Segurens B."/>
            <person name="Dasilva C."/>
            <person name="Salanoubat M."/>
            <person name="Levy M."/>
            <person name="Boudet N."/>
            <person name="Castellano S."/>
            <person name="Anthouard V."/>
            <person name="Jubin C."/>
            <person name="Castelli V."/>
            <person name="Katinka M."/>
            <person name="Vacherie B."/>
            <person name="Biemont C."/>
            <person name="Skalli Z."/>
            <person name="Cattolico L."/>
            <person name="Poulain J."/>
            <person name="De Berardinis V."/>
            <person name="Cruaud C."/>
            <person name="Duprat S."/>
            <person name="Brottier P."/>
            <person name="Coutanceau J.-P."/>
            <person name="Gouzy J."/>
            <person name="Parra G."/>
            <person name="Lardier G."/>
            <person name="Chapple C."/>
            <person name="McKernan K.J."/>
            <person name="McEwan P."/>
            <person name="Bosak S."/>
            <person name="Kellis M."/>
            <person name="Volff J.-N."/>
            <person name="Guigo R."/>
            <person name="Zody M.C."/>
            <person name="Mesirov J."/>
            <person name="Lindblad-Toh K."/>
            <person name="Birren B."/>
            <person name="Nusbaum C."/>
            <person name="Kahn D."/>
            <person name="Robinson-Rechavi M."/>
            <person name="Laudet V."/>
            <person name="Schachter V."/>
            <person name="Quetier F."/>
            <person name="Saurin W."/>
            <person name="Scarpelli C."/>
            <person name="Wincker P."/>
            <person name="Lander E.S."/>
            <person name="Weissenbach J."/>
            <person name="Roest Crollius H."/>
        </authorList>
    </citation>
    <scope>NUCLEOTIDE SEQUENCE [LARGE SCALE GENOMIC DNA]</scope>
</reference>
<comment type="caution">
    <text evidence="12">The sequence shown here is derived from an EMBL/GenBank/DDBJ whole genome shotgun (WGS) entry which is preliminary data.</text>
</comment>
<keyword evidence="3 10" id="KW-0217">Developmental protein</keyword>
<gene>
    <name evidence="12" type="ORF">GSTENG00018339001</name>
</gene>
<feature type="compositionally biased region" description="Acidic residues" evidence="11">
    <location>
        <begin position="1"/>
        <end position="27"/>
    </location>
</feature>
<reference evidence="12" key="2">
    <citation type="submission" date="2004-02" db="EMBL/GenBank/DDBJ databases">
        <authorList>
            <consortium name="Genoscope"/>
            <consortium name="Whitehead Institute Centre for Genome Research"/>
        </authorList>
    </citation>
    <scope>NUCLEOTIDE SEQUENCE</scope>
</reference>
<dbReference type="PROSITE" id="PS51073">
    <property type="entry name" value="RPEL"/>
    <property type="match status" value="2"/>
</dbReference>
<name>Q4SH39_TETNG</name>
<dbReference type="GO" id="GO:0030036">
    <property type="term" value="P:actin cytoskeleton organization"/>
    <property type="evidence" value="ECO:0007669"/>
    <property type="project" value="UniProtKB-UniRule"/>
</dbReference>
<dbReference type="GO" id="GO:0051726">
    <property type="term" value="P:regulation of cell cycle"/>
    <property type="evidence" value="ECO:0007669"/>
    <property type="project" value="UniProtKB-UniRule"/>
</dbReference>
<feature type="non-terminal residue" evidence="12">
    <location>
        <position position="297"/>
    </location>
</feature>
<dbReference type="InterPro" id="IPR004018">
    <property type="entry name" value="RPEL_repeat"/>
</dbReference>
<keyword evidence="6 10" id="KW-0524">Neurogenesis</keyword>
<dbReference type="GO" id="GO:0001843">
    <property type="term" value="P:neural tube closure"/>
    <property type="evidence" value="ECO:0007669"/>
    <property type="project" value="UniProtKB-UniRule"/>
</dbReference>
<dbReference type="Gene3D" id="6.10.140.2130">
    <property type="match status" value="1"/>
</dbReference>
<dbReference type="GO" id="GO:0061386">
    <property type="term" value="P:closure of optic fissure"/>
    <property type="evidence" value="ECO:0007669"/>
    <property type="project" value="UniProtKB-UniRule"/>
</dbReference>
<evidence type="ECO:0000256" key="10">
    <source>
        <dbReference type="RuleBase" id="RU367131"/>
    </source>
</evidence>
<evidence type="ECO:0000256" key="4">
    <source>
        <dbReference type="ARBA" id="ARBA00022490"/>
    </source>
</evidence>
<comment type="similarity">
    <text evidence="1 10">Belongs to the phosphatase and actin regulator family.</text>
</comment>
<sequence length="297" mass="34053">IPGDREEEEENDEDEERGDMCGEDSDSDGSVLYKEESSDEEEEEEPPLSALASRVKRKDTLALKLSSRPCAPERDRFVQERSSRDDQPPGQTGLTWQSREQWEAIRTQISTTLTRRLSQRPTAEELEQRNILHPKNQADRQAEVREIKRRLTRKLSQRPTVAELQARKILRFHEYVEVTEAQDYDRRADKPWTKLTPADKAAIRKELNDYKSTEMEVHEESRIYTSLSGKAWNKLFSLAPGRLTTTSLSRRGGGRGPDAVFLPDDRGNHVPTVGKVTEDLQGLLSVCCLWYPSGTWI</sequence>
<feature type="compositionally biased region" description="Polar residues" evidence="11">
    <location>
        <begin position="89"/>
        <end position="99"/>
    </location>
</feature>
<dbReference type="GO" id="GO:0005737">
    <property type="term" value="C:cytoplasm"/>
    <property type="evidence" value="ECO:0007669"/>
    <property type="project" value="UniProtKB-SubCell"/>
</dbReference>
<proteinExistence type="inferred from homology"/>
<dbReference type="GO" id="GO:0072542">
    <property type="term" value="F:protein phosphatase activator activity"/>
    <property type="evidence" value="ECO:0007669"/>
    <property type="project" value="UniProtKB-UniRule"/>
</dbReference>
<evidence type="ECO:0000256" key="5">
    <source>
        <dbReference type="ARBA" id="ARBA00022737"/>
    </source>
</evidence>
<dbReference type="GO" id="GO:0048484">
    <property type="term" value="P:enteric nervous system development"/>
    <property type="evidence" value="ECO:0007669"/>
    <property type="project" value="UniProtKB-UniRule"/>
</dbReference>
<evidence type="ECO:0000256" key="9">
    <source>
        <dbReference type="PROSITE-ProRule" id="PRU00401"/>
    </source>
</evidence>
<keyword evidence="8 10" id="KW-0966">Cell projection</keyword>
<evidence type="ECO:0000256" key="8">
    <source>
        <dbReference type="ARBA" id="ARBA00023273"/>
    </source>
</evidence>
<dbReference type="GO" id="GO:0003779">
    <property type="term" value="F:actin binding"/>
    <property type="evidence" value="ECO:0007669"/>
    <property type="project" value="UniProtKB-UniRule"/>
</dbReference>
<dbReference type="KEGG" id="tng:GSTEN00018339G001"/>
<dbReference type="AlphaFoldDB" id="Q4SH39"/>
<evidence type="ECO:0000256" key="6">
    <source>
        <dbReference type="ARBA" id="ARBA00022902"/>
    </source>
</evidence>
<keyword evidence="7 10" id="KW-0009">Actin-binding</keyword>
<feature type="repeat" description="RPEL" evidence="9">
    <location>
        <begin position="111"/>
        <end position="136"/>
    </location>
</feature>
<dbReference type="GO" id="GO:2001045">
    <property type="term" value="P:negative regulation of integrin-mediated signaling pathway"/>
    <property type="evidence" value="ECO:0007669"/>
    <property type="project" value="UniProtKB-UniRule"/>
</dbReference>
<comment type="subunit">
    <text evidence="2 10">Binds PPP1CA and actin.</text>
</comment>
<dbReference type="GO" id="GO:0030027">
    <property type="term" value="C:lamellipodium"/>
    <property type="evidence" value="ECO:0007669"/>
    <property type="project" value="UniProtKB-SubCell"/>
</dbReference>
<dbReference type="GO" id="GO:0008157">
    <property type="term" value="F:protein phosphatase 1 binding"/>
    <property type="evidence" value="ECO:0007669"/>
    <property type="project" value="UniProtKB-UniRule"/>
</dbReference>
<evidence type="ECO:0000256" key="3">
    <source>
        <dbReference type="ARBA" id="ARBA00022473"/>
    </source>
</evidence>
<dbReference type="PANTHER" id="PTHR12751:SF4">
    <property type="entry name" value="PHOSPHATASE AND ACTIN REGULATOR 4"/>
    <property type="match status" value="1"/>
</dbReference>
<dbReference type="GO" id="GO:0007266">
    <property type="term" value="P:Rho protein signal transduction"/>
    <property type="evidence" value="ECO:0007669"/>
    <property type="project" value="UniProtKB-UniRule"/>
</dbReference>
<comment type="subcellular location">
    <subcellularLocation>
        <location evidence="10">Cytoplasm</location>
    </subcellularLocation>
    <subcellularLocation>
        <location evidence="10">Cell projection</location>
        <location evidence="10">Lamellipodium</location>
    </subcellularLocation>
</comment>
<protein>
    <recommendedName>
        <fullName evidence="10">Phosphatase and actin regulator 4</fullName>
    </recommendedName>
</protein>
<evidence type="ECO:0000256" key="7">
    <source>
        <dbReference type="ARBA" id="ARBA00023203"/>
    </source>
</evidence>
<dbReference type="SMART" id="SM00707">
    <property type="entry name" value="RPEL"/>
    <property type="match status" value="2"/>
</dbReference>
<evidence type="ECO:0000313" key="12">
    <source>
        <dbReference type="EMBL" id="CAG00043.1"/>
    </source>
</evidence>
<feature type="compositionally biased region" description="Acidic residues" evidence="11">
    <location>
        <begin position="37"/>
        <end position="46"/>
    </location>
</feature>
<feature type="compositionally biased region" description="Basic and acidic residues" evidence="11">
    <location>
        <begin position="71"/>
        <end position="87"/>
    </location>
</feature>
<dbReference type="OrthoDB" id="5563016at2759"/>
<dbReference type="GO" id="GO:0001755">
    <property type="term" value="P:neural crest cell migration"/>
    <property type="evidence" value="ECO:0007669"/>
    <property type="project" value="UniProtKB-UniRule"/>
</dbReference>
<evidence type="ECO:0000256" key="2">
    <source>
        <dbReference type="ARBA" id="ARBA00011844"/>
    </source>
</evidence>